<proteinExistence type="predicted"/>
<evidence type="ECO:0000256" key="7">
    <source>
        <dbReference type="ARBA" id="ARBA00023163"/>
    </source>
</evidence>
<keyword evidence="7" id="KW-0804">Transcription</keyword>
<dbReference type="InterPro" id="IPR012337">
    <property type="entry name" value="RNaseH-like_sf"/>
</dbReference>
<name>A0A673FVH4_9TELE</name>
<evidence type="ECO:0000256" key="4">
    <source>
        <dbReference type="ARBA" id="ARBA00022833"/>
    </source>
</evidence>
<dbReference type="SUPFAM" id="SSF53098">
    <property type="entry name" value="Ribonuclease H-like"/>
    <property type="match status" value="1"/>
</dbReference>
<evidence type="ECO:0000256" key="6">
    <source>
        <dbReference type="ARBA" id="ARBA00023125"/>
    </source>
</evidence>
<keyword evidence="12" id="KW-1185">Reference proteome</keyword>
<evidence type="ECO:0000256" key="2">
    <source>
        <dbReference type="ARBA" id="ARBA00022723"/>
    </source>
</evidence>
<evidence type="ECO:0000313" key="12">
    <source>
        <dbReference type="Proteomes" id="UP000472270"/>
    </source>
</evidence>
<keyword evidence="5" id="KW-0805">Transcription regulation</keyword>
<dbReference type="SUPFAM" id="SSF57667">
    <property type="entry name" value="beta-beta-alpha zinc fingers"/>
    <property type="match status" value="1"/>
</dbReference>
<reference evidence="11" key="2">
    <citation type="submission" date="2025-09" db="UniProtKB">
        <authorList>
            <consortium name="Ensembl"/>
        </authorList>
    </citation>
    <scope>IDENTIFICATION</scope>
</reference>
<evidence type="ECO:0000256" key="3">
    <source>
        <dbReference type="ARBA" id="ARBA00022771"/>
    </source>
</evidence>
<evidence type="ECO:0000256" key="1">
    <source>
        <dbReference type="ARBA" id="ARBA00004123"/>
    </source>
</evidence>
<dbReference type="InterPro" id="IPR036236">
    <property type="entry name" value="Znf_C2H2_sf"/>
</dbReference>
<evidence type="ECO:0000256" key="5">
    <source>
        <dbReference type="ARBA" id="ARBA00023015"/>
    </source>
</evidence>
<dbReference type="PROSITE" id="PS50808">
    <property type="entry name" value="ZF_BED"/>
    <property type="match status" value="1"/>
</dbReference>
<dbReference type="SMART" id="SM00614">
    <property type="entry name" value="ZnF_BED"/>
    <property type="match status" value="1"/>
</dbReference>
<reference evidence="11" key="1">
    <citation type="submission" date="2025-08" db="UniProtKB">
        <authorList>
            <consortium name="Ensembl"/>
        </authorList>
    </citation>
    <scope>IDENTIFICATION</scope>
</reference>
<dbReference type="SUPFAM" id="SSF140996">
    <property type="entry name" value="Hermes dimerisation domain"/>
    <property type="match status" value="1"/>
</dbReference>
<keyword evidence="2" id="KW-0479">Metal-binding</keyword>
<dbReference type="PANTHER" id="PTHR46481">
    <property type="entry name" value="ZINC FINGER BED DOMAIN-CONTAINING PROTEIN 4"/>
    <property type="match status" value="1"/>
</dbReference>
<comment type="subcellular location">
    <subcellularLocation>
        <location evidence="1">Nucleus</location>
    </subcellularLocation>
</comment>
<keyword evidence="6" id="KW-0238">DNA-binding</keyword>
<accession>A0A673FVH4</accession>
<organism evidence="11 12">
    <name type="scientific">Sinocyclocheilus rhinocerous</name>
    <dbReference type="NCBI Taxonomy" id="307959"/>
    <lineage>
        <taxon>Eukaryota</taxon>
        <taxon>Metazoa</taxon>
        <taxon>Chordata</taxon>
        <taxon>Craniata</taxon>
        <taxon>Vertebrata</taxon>
        <taxon>Euteleostomi</taxon>
        <taxon>Actinopterygii</taxon>
        <taxon>Neopterygii</taxon>
        <taxon>Teleostei</taxon>
        <taxon>Ostariophysi</taxon>
        <taxon>Cypriniformes</taxon>
        <taxon>Cyprinidae</taxon>
        <taxon>Cyprininae</taxon>
        <taxon>Sinocyclocheilus</taxon>
    </lineage>
</organism>
<keyword evidence="4" id="KW-0862">Zinc</keyword>
<dbReference type="GO" id="GO:0003677">
    <property type="term" value="F:DNA binding"/>
    <property type="evidence" value="ECO:0007669"/>
    <property type="project" value="UniProtKB-KW"/>
</dbReference>
<dbReference type="Pfam" id="PF05699">
    <property type="entry name" value="Dimer_Tnp_hAT"/>
    <property type="match status" value="1"/>
</dbReference>
<dbReference type="Proteomes" id="UP000472270">
    <property type="component" value="Unassembled WGS sequence"/>
</dbReference>
<dbReference type="GO" id="GO:0009791">
    <property type="term" value="P:post-embryonic development"/>
    <property type="evidence" value="ECO:0007669"/>
    <property type="project" value="UniProtKB-ARBA"/>
</dbReference>
<protein>
    <recommendedName>
        <fullName evidence="10">BED-type domain-containing protein</fullName>
    </recommendedName>
</protein>
<dbReference type="Pfam" id="PF02892">
    <property type="entry name" value="zf-BED"/>
    <property type="match status" value="1"/>
</dbReference>
<dbReference type="PANTHER" id="PTHR46481:SF10">
    <property type="entry name" value="ZINC FINGER BED DOMAIN-CONTAINING PROTEIN 39"/>
    <property type="match status" value="1"/>
</dbReference>
<dbReference type="AlphaFoldDB" id="A0A673FVH4"/>
<dbReference type="InterPro" id="IPR052035">
    <property type="entry name" value="ZnF_BED_domain_contain"/>
</dbReference>
<evidence type="ECO:0000256" key="9">
    <source>
        <dbReference type="PROSITE-ProRule" id="PRU00027"/>
    </source>
</evidence>
<sequence>MSVMANSKMTTRKTSKVWDYFELEGNGKVVCKLCNVKLAYNNSTGAMRNHIQYRHVGVRLDLEAGQSQQMSITSFTTTRRRCDPVRAEKITELISEMISRDLLPLSFVEGEGFRKLMDFVEPEYRVPGRKMITSRLELKTDYVAITTDCWTSLKTEAYMTITCHFIIEGELKSSVIQTRTLDERHTAENLAEHLRTAISNWGLNSKVTACVHDNASNIVLANKDLEWESVACFAHTLQLAVTDGFKANTMTRLIGACTRLMSHFHHSTVATVALKKKQEQQALPQHTLIQSCKTRWNSVSDMFARLHEQRWAVAAVLSDRSVTKLSDARSLELSDENWMTIETMLPILESLKSATTALCSETYVSVSMVFPVTMSLLNRHLCPAAGDSNKVAEFKGTVAASLERRISTLDTEKAGSAALLASALDPRHKHLSFLQVDMQQAVRDKIASLYQSLPSNDDENSGTVNEDGTSTPKQKKICLSAFFGYDYGESMNEDELELYWKEPSIPLNEDPLRWWCGMSRRFPKLYRLACRYLCVPATSVPSERVFSSAGIIVNRLRSRLSPDHVDMLISLNKNAWSNVCSSLFFFFFIYGSSYI</sequence>
<evidence type="ECO:0000256" key="8">
    <source>
        <dbReference type="ARBA" id="ARBA00023242"/>
    </source>
</evidence>
<dbReference type="InterPro" id="IPR003656">
    <property type="entry name" value="Znf_BED"/>
</dbReference>
<evidence type="ECO:0000313" key="11">
    <source>
        <dbReference type="Ensembl" id="ENSSRHP00000005204.1"/>
    </source>
</evidence>
<dbReference type="GO" id="GO:0005634">
    <property type="term" value="C:nucleus"/>
    <property type="evidence" value="ECO:0007669"/>
    <property type="project" value="UniProtKB-SubCell"/>
</dbReference>
<dbReference type="GO" id="GO:0008270">
    <property type="term" value="F:zinc ion binding"/>
    <property type="evidence" value="ECO:0007669"/>
    <property type="project" value="UniProtKB-KW"/>
</dbReference>
<dbReference type="Ensembl" id="ENSSRHT00000005405.1">
    <property type="protein sequence ID" value="ENSSRHP00000005204.1"/>
    <property type="gene ID" value="ENSSRHG00000003337.1"/>
</dbReference>
<dbReference type="Gene3D" id="1.10.10.1070">
    <property type="entry name" value="Zinc finger, BED domain-containing"/>
    <property type="match status" value="1"/>
</dbReference>
<feature type="domain" description="BED-type" evidence="10">
    <location>
        <begin position="12"/>
        <end position="55"/>
    </location>
</feature>
<dbReference type="InterPro" id="IPR008906">
    <property type="entry name" value="HATC_C_dom"/>
</dbReference>
<evidence type="ECO:0000259" key="10">
    <source>
        <dbReference type="PROSITE" id="PS50808"/>
    </source>
</evidence>
<dbReference type="GO" id="GO:0046983">
    <property type="term" value="F:protein dimerization activity"/>
    <property type="evidence" value="ECO:0007669"/>
    <property type="project" value="InterPro"/>
</dbReference>
<keyword evidence="8" id="KW-0539">Nucleus</keyword>
<keyword evidence="3 9" id="KW-0863">Zinc-finger</keyword>